<sequence>MGHLNWLAIIIASLSAFVVGYFWYGPALFGKTWQRENGLSDETLKQSNMAQIYGSALGLTFMFCVLLSLNMITSDKSGMADGIKHGIYIGVGFVGTSLGINYLFARKSFRLFLIDAGYFVLTAAIMGAIIGSWGY</sequence>
<feature type="transmembrane region" description="Helical" evidence="1">
    <location>
        <begin position="50"/>
        <end position="73"/>
    </location>
</feature>
<accession>A0A9D7S8T7</accession>
<feature type="transmembrane region" description="Helical" evidence="1">
    <location>
        <begin position="6"/>
        <end position="29"/>
    </location>
</feature>
<protein>
    <submittedName>
        <fullName evidence="2">DUF1761 domain-containing protein</fullName>
    </submittedName>
</protein>
<keyword evidence="1" id="KW-0472">Membrane</keyword>
<proteinExistence type="predicted"/>
<evidence type="ECO:0000313" key="3">
    <source>
        <dbReference type="Proteomes" id="UP000808349"/>
    </source>
</evidence>
<keyword evidence="1" id="KW-0812">Transmembrane</keyword>
<comment type="caution">
    <text evidence="2">The sequence shown here is derived from an EMBL/GenBank/DDBJ whole genome shotgun (WGS) entry which is preliminary data.</text>
</comment>
<dbReference type="AlphaFoldDB" id="A0A9D7S8T7"/>
<feature type="transmembrane region" description="Helical" evidence="1">
    <location>
        <begin position="111"/>
        <end position="133"/>
    </location>
</feature>
<feature type="transmembrane region" description="Helical" evidence="1">
    <location>
        <begin position="85"/>
        <end position="104"/>
    </location>
</feature>
<evidence type="ECO:0000256" key="1">
    <source>
        <dbReference type="SAM" id="Phobius"/>
    </source>
</evidence>
<keyword evidence="1" id="KW-1133">Transmembrane helix</keyword>
<evidence type="ECO:0000313" key="2">
    <source>
        <dbReference type="EMBL" id="MBK9717479.1"/>
    </source>
</evidence>
<name>A0A9D7S8T7_9BACT</name>
<reference evidence="2 3" key="1">
    <citation type="submission" date="2020-10" db="EMBL/GenBank/DDBJ databases">
        <title>Connecting structure to function with the recovery of over 1000 high-quality activated sludge metagenome-assembled genomes encoding full-length rRNA genes using long-read sequencing.</title>
        <authorList>
            <person name="Singleton C.M."/>
            <person name="Petriglieri F."/>
            <person name="Kristensen J.M."/>
            <person name="Kirkegaard R.H."/>
            <person name="Michaelsen T.Y."/>
            <person name="Andersen M.H."/>
            <person name="Karst S.M."/>
            <person name="Dueholm M.S."/>
            <person name="Nielsen P.H."/>
            <person name="Albertsen M."/>
        </authorList>
    </citation>
    <scope>NUCLEOTIDE SEQUENCE [LARGE SCALE GENOMIC DNA]</scope>
    <source>
        <strain evidence="2">Ribe_18-Q3-R11-54_BAT3C.373</strain>
    </source>
</reference>
<dbReference type="InterPro" id="IPR013879">
    <property type="entry name" value="DUF1761"/>
</dbReference>
<gene>
    <name evidence="2" type="ORF">IPO85_08190</name>
</gene>
<dbReference type="Pfam" id="PF08570">
    <property type="entry name" value="DUF1761"/>
    <property type="match status" value="1"/>
</dbReference>
<dbReference type="EMBL" id="JADKFW010000004">
    <property type="protein sequence ID" value="MBK9717479.1"/>
    <property type="molecule type" value="Genomic_DNA"/>
</dbReference>
<dbReference type="Proteomes" id="UP000808349">
    <property type="component" value="Unassembled WGS sequence"/>
</dbReference>
<organism evidence="2 3">
    <name type="scientific">Candidatus Defluviibacterium haderslevense</name>
    <dbReference type="NCBI Taxonomy" id="2981993"/>
    <lineage>
        <taxon>Bacteria</taxon>
        <taxon>Pseudomonadati</taxon>
        <taxon>Bacteroidota</taxon>
        <taxon>Saprospiria</taxon>
        <taxon>Saprospirales</taxon>
        <taxon>Saprospiraceae</taxon>
        <taxon>Candidatus Defluviibacterium</taxon>
    </lineage>
</organism>